<organism evidence="3 4">
    <name type="scientific">Acinetobacter rongchengensis</name>
    <dbReference type="NCBI Taxonomy" id="2419601"/>
    <lineage>
        <taxon>Bacteria</taxon>
        <taxon>Pseudomonadati</taxon>
        <taxon>Pseudomonadota</taxon>
        <taxon>Gammaproteobacteria</taxon>
        <taxon>Moraxellales</taxon>
        <taxon>Moraxellaceae</taxon>
        <taxon>Acinetobacter</taxon>
    </lineage>
</organism>
<protein>
    <submittedName>
        <fullName evidence="3">Pilus assembly protein FilA</fullName>
    </submittedName>
</protein>
<evidence type="ECO:0000259" key="2">
    <source>
        <dbReference type="Pfam" id="PF19657"/>
    </source>
</evidence>
<accession>A0A3A8F6N6</accession>
<proteinExistence type="predicted"/>
<dbReference type="InterPro" id="IPR046158">
    <property type="entry name" value="DUF6160"/>
</dbReference>
<feature type="domain" description="DUF6160" evidence="2">
    <location>
        <begin position="1"/>
        <end position="83"/>
    </location>
</feature>
<evidence type="ECO:0000313" key="4">
    <source>
        <dbReference type="Proteomes" id="UP000280405"/>
    </source>
</evidence>
<dbReference type="Pfam" id="PF19657">
    <property type="entry name" value="DUF6160"/>
    <property type="match status" value="1"/>
</dbReference>
<sequence length="331" mass="32341">MKLFTKLALVSAVAISSNAMAMQAMDDAALSATTGQDGISIGIGITKVEIAKLHVFDGDGLKTDQVLYQNSAGTNVVGSDVGGTGDAGAITINNVVVSAPTTDGQPLASTGANLDLTRTLASHNLADLTIDTDGNGGSPFLNIAAAVSGLDISLGKIEVNDVTGTAGAYVAGTGSAEILSGLSLKTGKMTANIQLGNTPQGAMIKLDGKMIGGLSINNLALKDASAAGGGFVAIGGVKLHDTGSADLALDADIAVKPTGLAITAMKNAAGTDIYLTKVILGGGTVTAPTVATGFNGTGAGSAAIGDVAISGMKVYNGLGMTPGAVITIAGH</sequence>
<feature type="signal peptide" evidence="1">
    <location>
        <begin position="1"/>
        <end position="21"/>
    </location>
</feature>
<gene>
    <name evidence="3" type="ORF">D7V20_15260</name>
</gene>
<feature type="chain" id="PRO_5017183152" evidence="1">
    <location>
        <begin position="22"/>
        <end position="331"/>
    </location>
</feature>
<dbReference type="AlphaFoldDB" id="A0A3A8F6N6"/>
<dbReference type="OrthoDB" id="6078536at2"/>
<keyword evidence="4" id="KW-1185">Reference proteome</keyword>
<name>A0A3A8F6N6_9GAMM</name>
<keyword evidence="1" id="KW-0732">Signal</keyword>
<dbReference type="Proteomes" id="UP000280405">
    <property type="component" value="Unassembled WGS sequence"/>
</dbReference>
<reference evidence="3 4" key="1">
    <citation type="submission" date="2018-09" db="EMBL/GenBank/DDBJ databases">
        <title>The draft genome of Acinetobacter spp. strains.</title>
        <authorList>
            <person name="Qin J."/>
            <person name="Feng Y."/>
            <person name="Zong Z."/>
        </authorList>
    </citation>
    <scope>NUCLEOTIDE SEQUENCE [LARGE SCALE GENOMIC DNA]</scope>
    <source>
        <strain evidence="3 4">WCHAc060115</strain>
    </source>
</reference>
<dbReference type="RefSeq" id="WP_120385002.1">
    <property type="nucleotide sequence ID" value="NZ_RAXT01000047.1"/>
</dbReference>
<evidence type="ECO:0000256" key="1">
    <source>
        <dbReference type="SAM" id="SignalP"/>
    </source>
</evidence>
<evidence type="ECO:0000313" key="3">
    <source>
        <dbReference type="EMBL" id="RKG36403.1"/>
    </source>
</evidence>
<dbReference type="EMBL" id="RAXT01000047">
    <property type="protein sequence ID" value="RKG36403.1"/>
    <property type="molecule type" value="Genomic_DNA"/>
</dbReference>
<comment type="caution">
    <text evidence="3">The sequence shown here is derived from an EMBL/GenBank/DDBJ whole genome shotgun (WGS) entry which is preliminary data.</text>
</comment>